<evidence type="ECO:0000256" key="1">
    <source>
        <dbReference type="SAM" id="Phobius"/>
    </source>
</evidence>
<feature type="transmembrane region" description="Helical" evidence="1">
    <location>
        <begin position="213"/>
        <end position="231"/>
    </location>
</feature>
<feature type="transmembrane region" description="Helical" evidence="1">
    <location>
        <begin position="311"/>
        <end position="330"/>
    </location>
</feature>
<feature type="transmembrane region" description="Helical" evidence="1">
    <location>
        <begin position="122"/>
        <end position="143"/>
    </location>
</feature>
<keyword evidence="1" id="KW-0812">Transmembrane</keyword>
<reference evidence="3" key="1">
    <citation type="journal article" date="2019" name="Int. J. Syst. Evol. Microbiol.">
        <title>The Global Catalogue of Microorganisms (GCM) 10K type strain sequencing project: providing services to taxonomists for standard genome sequencing and annotation.</title>
        <authorList>
            <consortium name="The Broad Institute Genomics Platform"/>
            <consortium name="The Broad Institute Genome Sequencing Center for Infectious Disease"/>
            <person name="Wu L."/>
            <person name="Ma J."/>
        </authorList>
    </citation>
    <scope>NUCLEOTIDE SEQUENCE [LARGE SCALE GENOMIC DNA]</scope>
    <source>
        <strain evidence="3">JCM 18459</strain>
    </source>
</reference>
<feature type="transmembrane region" description="Helical" evidence="1">
    <location>
        <begin position="238"/>
        <end position="258"/>
    </location>
</feature>
<feature type="transmembrane region" description="Helical" evidence="1">
    <location>
        <begin position="164"/>
        <end position="193"/>
    </location>
</feature>
<keyword evidence="1" id="KW-1133">Transmembrane helix</keyword>
<keyword evidence="3" id="KW-1185">Reference proteome</keyword>
<organism evidence="2 3">
    <name type="scientific">Nocardioides marinquilinus</name>
    <dbReference type="NCBI Taxonomy" id="1210400"/>
    <lineage>
        <taxon>Bacteria</taxon>
        <taxon>Bacillati</taxon>
        <taxon>Actinomycetota</taxon>
        <taxon>Actinomycetes</taxon>
        <taxon>Propionibacteriales</taxon>
        <taxon>Nocardioidaceae</taxon>
        <taxon>Nocardioides</taxon>
    </lineage>
</organism>
<accession>A0ABP9PUH5</accession>
<keyword evidence="1" id="KW-0472">Membrane</keyword>
<evidence type="ECO:0000313" key="3">
    <source>
        <dbReference type="Proteomes" id="UP001500221"/>
    </source>
</evidence>
<comment type="caution">
    <text evidence="2">The sequence shown here is derived from an EMBL/GenBank/DDBJ whole genome shotgun (WGS) entry which is preliminary data.</text>
</comment>
<proteinExistence type="predicted"/>
<name>A0ABP9PUH5_9ACTN</name>
<sequence>MTRLLLVELTRLRWRRAVVLLVLVAVVIPMVVLAVRAWDTRAVSDAERAEVRAQIERDFGVPDEVIAECLARPRQYFGPRAERFTPERLQRECSRTVGFRPTVSDYVGREPLTLRNELTTSGFGVVAVLVVAMLLAGTTFVGHDWSSGSMSNQLLFEPRRLRVWAAKAVAVGLLSALVATVVLTVYWGALGLIASARDVPQVDGITGEVVESVVWSVLLVTGAAVGGYALTMLSRSTVFTVGVLFGVSIVSGVLLAALPDGAVRWNPGTNAFAVVNDGAVYYVEPPPSCFVEQDFESDECRGEREVTRTQGGLYLGGVLLLAGAWSASSYRRRDVP</sequence>
<feature type="transmembrane region" description="Helical" evidence="1">
    <location>
        <begin position="18"/>
        <end position="38"/>
    </location>
</feature>
<dbReference type="RefSeq" id="WP_345460760.1">
    <property type="nucleotide sequence ID" value="NZ_BAABKG010000004.1"/>
</dbReference>
<dbReference type="Proteomes" id="UP001500221">
    <property type="component" value="Unassembled WGS sequence"/>
</dbReference>
<evidence type="ECO:0000313" key="2">
    <source>
        <dbReference type="EMBL" id="GAA5152216.1"/>
    </source>
</evidence>
<protein>
    <recommendedName>
        <fullName evidence="4">ABC transporter permease</fullName>
    </recommendedName>
</protein>
<evidence type="ECO:0008006" key="4">
    <source>
        <dbReference type="Google" id="ProtNLM"/>
    </source>
</evidence>
<dbReference type="EMBL" id="BAABKG010000004">
    <property type="protein sequence ID" value="GAA5152216.1"/>
    <property type="molecule type" value="Genomic_DNA"/>
</dbReference>
<gene>
    <name evidence="2" type="ORF">GCM10023340_32180</name>
</gene>